<dbReference type="Proteomes" id="UP000196331">
    <property type="component" value="Unassembled WGS sequence"/>
</dbReference>
<protein>
    <recommendedName>
        <fullName evidence="1">DUF4214 domain-containing protein</fullName>
    </recommendedName>
</protein>
<evidence type="ECO:0000313" key="3">
    <source>
        <dbReference type="Proteomes" id="UP000196331"/>
    </source>
</evidence>
<dbReference type="EMBL" id="FUKM01000032">
    <property type="protein sequence ID" value="SJN12180.1"/>
    <property type="molecule type" value="Genomic_DNA"/>
</dbReference>
<proteinExistence type="predicted"/>
<dbReference type="InterPro" id="IPR025282">
    <property type="entry name" value="DUF4214"/>
</dbReference>
<sequence length="1152" mass="118760">MATQENLDLAQTLYVAYYGRPADKAGLEFWADEIEASGAAAVVSVFGNSDEYVARFGDLGSVELINSIYQQAFNRDADEGGLVFYAEKLESGELDLATIALTIVENASNDDAQDATVLGNKVAAADAFTAAAGSDYAGNDAADYAAEFLANVGETAVTEQQIADAVAGIPQGGEEPTEPEVPATPGETFVLTEGRDNVTGTANDDTFVGDVGQNQNGAISNALSTGDRLDGAGGRNTIEASLINDNEVDDGTTQAPRPITQNIQEVYIEALQSNSTDGGNATLDVTRMENVEQYWSDFSRSDMTFSGVNLNGSNLNITKDVTFGMRDVDFDSGLRAMFESQSLVRAPATQLNSQLLVRIADVSTETPTTPLANVDLNLSFDLGGETVTLDGIRSTDGTYAGLVEALRAELAEAGQGDVEVALSTPYEQVTVAGNTVNLPFTAQEILITDAAGNEFSNVNFTQSAIEPVADGFLVAGNAQPVDPAVSSNLIETNLVLDNAGRGSEAGDVTIGGMSNSGTVIEKLNLEVDRSSKVDNVFSAYGMGHGVVSNTETKVAFEQIEVTSGAAQGDLSIANVGNVHNFDATAFEGANLAVNGLAGLNNAGSDNFGDDWEPNADARAHVYNTANEAGSNDTINVTYSLDKAAEFNGFSLGINTGAGDDTIHTISENTSGNNLLNQQDLQPNVTINAGSDNNTVWTEGAGGVSITTGTGNDVIYTDNSGLSQMNSDLGATWLVNTANTEFTDLRGTIAGLSSGQTTPAGNDIPAVLFGAQLTVTLAGAQTGGEVTSGAAAAFGNGFEGVINMNDILGDRIFGDQNDVNAAIMQVVNNHNVLSKLLVAENGPDNSLVIRSLVDGTFAAEDLQITMLPAGVSGMSSSDKGRLETAIRQEANDSSFDGTDANLQAVLTGSRTAVDTIEGIGTGGGVLATDNGADLTGLASTNNNTGNIVNAGAGRDVIVLSTDANSNETVVFENDFGRNTIVNFDADGTSAGADVLDFTAYLTNEQFQGGSTSAESRDAFATVGSNGGGTVTANNVITLNDFVAGTGNNSGQTWGNLTAENLLTAIQNGGNSADYGSLQSTTLDVSADITGLVGNSINAIVMIENNNNAGEYKVFELTGSGVNDANTANEFTGAELVGIVDFGNTVDASAVDLA</sequence>
<name>A0A1R4HX92_9GAMM</name>
<dbReference type="OrthoDB" id="5741839at2"/>
<dbReference type="AlphaFoldDB" id="A0A1R4HX92"/>
<comment type="caution">
    <text evidence="2">The sequence shown here is derived from an EMBL/GenBank/DDBJ whole genome shotgun (WGS) entry which is preliminary data.</text>
</comment>
<gene>
    <name evidence="2" type="ORF">CZ787_07480</name>
</gene>
<dbReference type="Pfam" id="PF13946">
    <property type="entry name" value="DUF4214"/>
    <property type="match status" value="1"/>
</dbReference>
<dbReference type="RefSeq" id="WP_087107704.1">
    <property type="nucleotide sequence ID" value="NZ_FUKM01000032.1"/>
</dbReference>
<organism evidence="2 3">
    <name type="scientific">Halomonas citrativorans</name>
    <dbReference type="NCBI Taxonomy" id="2742612"/>
    <lineage>
        <taxon>Bacteria</taxon>
        <taxon>Pseudomonadati</taxon>
        <taxon>Pseudomonadota</taxon>
        <taxon>Gammaproteobacteria</taxon>
        <taxon>Oceanospirillales</taxon>
        <taxon>Halomonadaceae</taxon>
        <taxon>Halomonas</taxon>
    </lineage>
</organism>
<evidence type="ECO:0000259" key="1">
    <source>
        <dbReference type="Pfam" id="PF13946"/>
    </source>
</evidence>
<reference evidence="2 3" key="1">
    <citation type="submission" date="2017-02" db="EMBL/GenBank/DDBJ databases">
        <authorList>
            <person name="Dridi B."/>
        </authorList>
    </citation>
    <scope>NUCLEOTIDE SEQUENCE [LARGE SCALE GENOMIC DNA]</scope>
    <source>
        <strain evidence="2 3">JB380</strain>
    </source>
</reference>
<accession>A0A1R4HX92</accession>
<evidence type="ECO:0000313" key="2">
    <source>
        <dbReference type="EMBL" id="SJN12180.1"/>
    </source>
</evidence>
<feature type="domain" description="DUF4214" evidence="1">
    <location>
        <begin position="46"/>
        <end position="107"/>
    </location>
</feature>